<evidence type="ECO:0000256" key="1">
    <source>
        <dbReference type="SAM" id="MobiDB-lite"/>
    </source>
</evidence>
<feature type="compositionally biased region" description="Basic and acidic residues" evidence="1">
    <location>
        <begin position="406"/>
        <end position="415"/>
    </location>
</feature>
<feature type="compositionally biased region" description="Acidic residues" evidence="1">
    <location>
        <begin position="527"/>
        <end position="541"/>
    </location>
</feature>
<feature type="region of interest" description="Disordered" evidence="1">
    <location>
        <begin position="215"/>
        <end position="494"/>
    </location>
</feature>
<sequence>MEMERAIARGLEARQPRHRSHGGVALPTPNSTNTLSLRIPGTPKTTAHRVSPIAHTRTLALPPLPLRVWLQSGYPPFPLNSSSRGLERRVSMQEEKQAEAPAKEEADTDDRGNAIVYIDDTAMVVDREGADSEGESESEDEGDGEGGVVHARGSRRTSVGFGAVLDGDDDDDDVEAVVDEVNSEKTPECEVVADDRRLNYTNDLSWAWEGKLKGGVYPNSSIVADNSCDEESGNDSSSDCDSSEDDSAHEGKHAQQTGTTLLILPPHQAPTDEDHDHDGGNENEINVDDDEGDEIEVRVKQATEDGDDVDGDIGSRGADNLEVEVESEGGGAAVRAGDHTDEFSGREGIDRNENIDEDEPSDLDAYNGFVHDGACSEGQDAYRNDDETAAEPPAEGDDENIVNNGEGRDGDDRVGDITAPDIDQEEDQDDGDSCSKNCGAEDSNVGETPPKSSSTPNSEDEIHRLRQALEDTGRVEKYPNPMPHQLPRQPRALQDQIDIEVEACMCGNQHGAVELEKNKNGKRGLSDEDEDGSQEEGGVDDLGERQGSENFSVENSPRSHFKRAMTE</sequence>
<dbReference type="EMBL" id="KL142417">
    <property type="protein sequence ID" value="KDR67131.1"/>
    <property type="molecule type" value="Genomic_DNA"/>
</dbReference>
<feature type="compositionally biased region" description="Acidic residues" evidence="1">
    <location>
        <begin position="422"/>
        <end position="432"/>
    </location>
</feature>
<reference evidence="3" key="1">
    <citation type="journal article" date="2014" name="Proc. Natl. Acad. Sci. U.S.A.">
        <title>Extensive sampling of basidiomycete genomes demonstrates inadequacy of the white-rot/brown-rot paradigm for wood decay fungi.</title>
        <authorList>
            <person name="Riley R."/>
            <person name="Salamov A.A."/>
            <person name="Brown D.W."/>
            <person name="Nagy L.G."/>
            <person name="Floudas D."/>
            <person name="Held B.W."/>
            <person name="Levasseur A."/>
            <person name="Lombard V."/>
            <person name="Morin E."/>
            <person name="Otillar R."/>
            <person name="Lindquist E.A."/>
            <person name="Sun H."/>
            <person name="LaButti K.M."/>
            <person name="Schmutz J."/>
            <person name="Jabbour D."/>
            <person name="Luo H."/>
            <person name="Baker S.E."/>
            <person name="Pisabarro A.G."/>
            <person name="Walton J.D."/>
            <person name="Blanchette R.A."/>
            <person name="Henrissat B."/>
            <person name="Martin F."/>
            <person name="Cullen D."/>
            <person name="Hibbett D.S."/>
            <person name="Grigoriev I.V."/>
        </authorList>
    </citation>
    <scope>NUCLEOTIDE SEQUENCE [LARGE SCALE GENOMIC DNA]</scope>
    <source>
        <strain evidence="3">CBS 339.88</strain>
    </source>
</reference>
<proteinExistence type="predicted"/>
<feature type="compositionally biased region" description="Basic and acidic residues" evidence="1">
    <location>
        <begin position="460"/>
        <end position="477"/>
    </location>
</feature>
<keyword evidence="3" id="KW-1185">Reference proteome</keyword>
<organism evidence="2 3">
    <name type="scientific">Galerina marginata (strain CBS 339.88)</name>
    <dbReference type="NCBI Taxonomy" id="685588"/>
    <lineage>
        <taxon>Eukaryota</taxon>
        <taxon>Fungi</taxon>
        <taxon>Dikarya</taxon>
        <taxon>Basidiomycota</taxon>
        <taxon>Agaricomycotina</taxon>
        <taxon>Agaricomycetes</taxon>
        <taxon>Agaricomycetidae</taxon>
        <taxon>Agaricales</taxon>
        <taxon>Agaricineae</taxon>
        <taxon>Strophariaceae</taxon>
        <taxon>Galerina</taxon>
    </lineage>
</organism>
<protein>
    <submittedName>
        <fullName evidence="2">Uncharacterized protein</fullName>
    </submittedName>
</protein>
<feature type="region of interest" description="Disordered" evidence="1">
    <location>
        <begin position="511"/>
        <end position="567"/>
    </location>
</feature>
<feature type="compositionally biased region" description="Polar residues" evidence="1">
    <location>
        <begin position="548"/>
        <end position="558"/>
    </location>
</feature>
<gene>
    <name evidence="2" type="ORF">GALMADRAFT_147349</name>
</gene>
<dbReference type="Proteomes" id="UP000027222">
    <property type="component" value="Unassembled WGS sequence"/>
</dbReference>
<feature type="compositionally biased region" description="Basic and acidic residues" evidence="1">
    <location>
        <begin position="85"/>
        <end position="110"/>
    </location>
</feature>
<feature type="compositionally biased region" description="Acidic residues" evidence="1">
    <location>
        <begin position="131"/>
        <end position="144"/>
    </location>
</feature>
<feature type="compositionally biased region" description="Basic and acidic residues" evidence="1">
    <location>
        <begin position="270"/>
        <end position="280"/>
    </location>
</feature>
<dbReference type="STRING" id="685588.A0A067S8I6"/>
<feature type="region of interest" description="Disordered" evidence="1">
    <location>
        <begin position="75"/>
        <end position="110"/>
    </location>
</feature>
<feature type="compositionally biased region" description="Acidic residues" evidence="1">
    <location>
        <begin position="285"/>
        <end position="294"/>
    </location>
</feature>
<dbReference type="AlphaFoldDB" id="A0A067S8I6"/>
<dbReference type="HOGENOM" id="CLU_480619_0_0_1"/>
<feature type="compositionally biased region" description="Basic and acidic residues" evidence="1">
    <location>
        <begin position="336"/>
        <end position="354"/>
    </location>
</feature>
<accession>A0A067S8I6</accession>
<feature type="region of interest" description="Disordered" evidence="1">
    <location>
        <begin position="1"/>
        <end position="35"/>
    </location>
</feature>
<name>A0A067S8I6_GALM3</name>
<feature type="compositionally biased region" description="Basic and acidic residues" evidence="1">
    <location>
        <begin position="1"/>
        <end position="15"/>
    </location>
</feature>
<evidence type="ECO:0000313" key="3">
    <source>
        <dbReference type="Proteomes" id="UP000027222"/>
    </source>
</evidence>
<feature type="region of interest" description="Disordered" evidence="1">
    <location>
        <begin position="127"/>
        <end position="172"/>
    </location>
</feature>
<evidence type="ECO:0000313" key="2">
    <source>
        <dbReference type="EMBL" id="KDR67131.1"/>
    </source>
</evidence>